<dbReference type="AlphaFoldDB" id="A0A9X0LFQ6"/>
<dbReference type="SUPFAM" id="SSF55205">
    <property type="entry name" value="EPT/RTPC-like"/>
    <property type="match status" value="1"/>
</dbReference>
<evidence type="ECO:0000256" key="6">
    <source>
        <dbReference type="ARBA" id="ARBA00022960"/>
    </source>
</evidence>
<evidence type="ECO:0000259" key="17">
    <source>
        <dbReference type="Pfam" id="PF00275"/>
    </source>
</evidence>
<dbReference type="EC" id="2.5.1.7" evidence="12"/>
<keyword evidence="3" id="KW-0963">Cytoplasm</keyword>
<keyword evidence="4" id="KW-0132">Cell division</keyword>
<keyword evidence="19" id="KW-1185">Reference proteome</keyword>
<comment type="similarity">
    <text evidence="11">Belongs to the EPSP synthase family. MurA subfamily.</text>
</comment>
<evidence type="ECO:0000256" key="9">
    <source>
        <dbReference type="ARBA" id="ARBA00023316"/>
    </source>
</evidence>
<evidence type="ECO:0000256" key="10">
    <source>
        <dbReference type="ARBA" id="ARBA00037534"/>
    </source>
</evidence>
<comment type="subcellular location">
    <subcellularLocation>
        <location evidence="1">Cytoplasm</location>
    </subcellularLocation>
</comment>
<keyword evidence="8" id="KW-0131">Cell cycle</keyword>
<evidence type="ECO:0000256" key="1">
    <source>
        <dbReference type="ARBA" id="ARBA00004496"/>
    </source>
</evidence>
<protein>
    <recommendedName>
        <fullName evidence="13">UDP-N-acetylglucosamine 1-carboxyvinyltransferase</fullName>
        <ecNumber evidence="12">2.5.1.7</ecNumber>
    </recommendedName>
    <alternativeName>
        <fullName evidence="14">Enoylpyruvate transferase</fullName>
    </alternativeName>
    <alternativeName>
        <fullName evidence="15">UDP-N-acetylglucosamine enolpyruvyl transferase</fullName>
    </alternativeName>
</protein>
<evidence type="ECO:0000256" key="13">
    <source>
        <dbReference type="ARBA" id="ARBA00039754"/>
    </source>
</evidence>
<dbReference type="InterPro" id="IPR001986">
    <property type="entry name" value="Enolpyruvate_Tfrase_dom"/>
</dbReference>
<dbReference type="GO" id="GO:0071555">
    <property type="term" value="P:cell wall organization"/>
    <property type="evidence" value="ECO:0007669"/>
    <property type="project" value="UniProtKB-KW"/>
</dbReference>
<dbReference type="Proteomes" id="UP000053246">
    <property type="component" value="Unassembled WGS sequence"/>
</dbReference>
<dbReference type="PANTHER" id="PTHR43783">
    <property type="entry name" value="UDP-N-ACETYLGLUCOSAMINE 1-CARBOXYVINYLTRANSFERASE"/>
    <property type="match status" value="1"/>
</dbReference>
<comment type="catalytic activity">
    <reaction evidence="16">
        <text>phosphoenolpyruvate + UDP-N-acetyl-alpha-D-glucosamine = UDP-N-acetyl-3-O-(1-carboxyvinyl)-alpha-D-glucosamine + phosphate</text>
        <dbReference type="Rhea" id="RHEA:18681"/>
        <dbReference type="ChEBI" id="CHEBI:43474"/>
        <dbReference type="ChEBI" id="CHEBI:57705"/>
        <dbReference type="ChEBI" id="CHEBI:58702"/>
        <dbReference type="ChEBI" id="CHEBI:68483"/>
        <dbReference type="EC" id="2.5.1.7"/>
    </reaction>
</comment>
<evidence type="ECO:0000256" key="12">
    <source>
        <dbReference type="ARBA" id="ARBA00039108"/>
    </source>
</evidence>
<dbReference type="Gene3D" id="3.65.10.10">
    <property type="entry name" value="Enolpyruvate transferase domain"/>
    <property type="match status" value="1"/>
</dbReference>
<evidence type="ECO:0000256" key="5">
    <source>
        <dbReference type="ARBA" id="ARBA00022679"/>
    </source>
</evidence>
<dbReference type="InterPro" id="IPR013792">
    <property type="entry name" value="RNA3'P_cycl/enolpyr_Trfase_a/b"/>
</dbReference>
<evidence type="ECO:0000313" key="19">
    <source>
        <dbReference type="Proteomes" id="UP000053246"/>
    </source>
</evidence>
<comment type="function">
    <text evidence="10">Cell wall formation. Adds enolpyruvyl to UDP-N-acetylglucosamine.</text>
</comment>
<evidence type="ECO:0000256" key="14">
    <source>
        <dbReference type="ARBA" id="ARBA00042443"/>
    </source>
</evidence>
<comment type="caution">
    <text evidence="18">The sequence shown here is derived from an EMBL/GenBank/DDBJ whole genome shotgun (WGS) entry which is preliminary data.</text>
</comment>
<dbReference type="InterPro" id="IPR050068">
    <property type="entry name" value="MurA_subfamily"/>
</dbReference>
<organism evidence="18 19">
    <name type="scientific">Micromonospora maris</name>
    <dbReference type="NCBI Taxonomy" id="1003110"/>
    <lineage>
        <taxon>Bacteria</taxon>
        <taxon>Bacillati</taxon>
        <taxon>Actinomycetota</taxon>
        <taxon>Actinomycetes</taxon>
        <taxon>Micromonosporales</taxon>
        <taxon>Micromonosporaceae</taxon>
        <taxon>Micromonospora</taxon>
    </lineage>
</organism>
<accession>A0A9X0LFQ6</accession>
<keyword evidence="5" id="KW-0808">Transferase</keyword>
<dbReference type="PANTHER" id="PTHR43783:SF1">
    <property type="entry name" value="UDP-N-ACETYLGLUCOSAMINE 1-CARBOXYVINYLTRANSFERASE"/>
    <property type="match status" value="1"/>
</dbReference>
<evidence type="ECO:0000256" key="11">
    <source>
        <dbReference type="ARBA" id="ARBA00038367"/>
    </source>
</evidence>
<dbReference type="EMBL" id="LMWI01000001">
    <property type="protein sequence ID" value="KUJ48600.1"/>
    <property type="molecule type" value="Genomic_DNA"/>
</dbReference>
<evidence type="ECO:0000256" key="2">
    <source>
        <dbReference type="ARBA" id="ARBA00004752"/>
    </source>
</evidence>
<dbReference type="GO" id="GO:0009252">
    <property type="term" value="P:peptidoglycan biosynthetic process"/>
    <property type="evidence" value="ECO:0007669"/>
    <property type="project" value="UniProtKB-KW"/>
</dbReference>
<dbReference type="GO" id="GO:0008760">
    <property type="term" value="F:UDP-N-acetylglucosamine 1-carboxyvinyltransferase activity"/>
    <property type="evidence" value="ECO:0007669"/>
    <property type="project" value="UniProtKB-EC"/>
</dbReference>
<name>A0A9X0LFQ6_9ACTN</name>
<evidence type="ECO:0000313" key="18">
    <source>
        <dbReference type="EMBL" id="KUJ48600.1"/>
    </source>
</evidence>
<dbReference type="InterPro" id="IPR036968">
    <property type="entry name" value="Enolpyruvate_Tfrase_sf"/>
</dbReference>
<comment type="pathway">
    <text evidence="2">Cell wall biogenesis; peptidoglycan biosynthesis.</text>
</comment>
<sequence>MTEVRYRVRPAGPLNGTAVVQGAKNAALPMIGAALLARRGQTVLRNVPAITDVQRAVDLARLLGAHVEYHPNDRLLVIDATDITSSRLRGRIVLLAGARSRPVLPAGALYMNDRSVIGFVISHASTAELAEAAAAVNRMLAAGRLAPRAVVPLPPSQVAEAHRMIEQGELRGRRAVITV</sequence>
<dbReference type="GO" id="GO:0051301">
    <property type="term" value="P:cell division"/>
    <property type="evidence" value="ECO:0007669"/>
    <property type="project" value="UniProtKB-KW"/>
</dbReference>
<dbReference type="GO" id="GO:0008360">
    <property type="term" value="P:regulation of cell shape"/>
    <property type="evidence" value="ECO:0007669"/>
    <property type="project" value="UniProtKB-KW"/>
</dbReference>
<dbReference type="GO" id="GO:0005737">
    <property type="term" value="C:cytoplasm"/>
    <property type="evidence" value="ECO:0007669"/>
    <property type="project" value="UniProtKB-SubCell"/>
</dbReference>
<evidence type="ECO:0000256" key="16">
    <source>
        <dbReference type="ARBA" id="ARBA00047527"/>
    </source>
</evidence>
<evidence type="ECO:0000256" key="4">
    <source>
        <dbReference type="ARBA" id="ARBA00022618"/>
    </source>
</evidence>
<evidence type="ECO:0000256" key="7">
    <source>
        <dbReference type="ARBA" id="ARBA00022984"/>
    </source>
</evidence>
<reference evidence="18 19" key="1">
    <citation type="submission" date="2015-10" db="EMBL/GenBank/DDBJ databases">
        <authorList>
            <person name="Ju K.-S."/>
            <person name="Doroghazi J.R."/>
            <person name="Metcalf W.W."/>
        </authorList>
    </citation>
    <scope>NUCLEOTIDE SEQUENCE [LARGE SCALE GENOMIC DNA]</scope>
    <source>
        <strain evidence="18 19">NRRL B-24793</strain>
    </source>
</reference>
<dbReference type="Pfam" id="PF00275">
    <property type="entry name" value="EPSP_synthase"/>
    <property type="match status" value="1"/>
</dbReference>
<gene>
    <name evidence="18" type="ORF">ADL17_06090</name>
</gene>
<keyword evidence="9" id="KW-0961">Cell wall biogenesis/degradation</keyword>
<evidence type="ECO:0000256" key="15">
    <source>
        <dbReference type="ARBA" id="ARBA00042842"/>
    </source>
</evidence>
<evidence type="ECO:0000256" key="3">
    <source>
        <dbReference type="ARBA" id="ARBA00022490"/>
    </source>
</evidence>
<proteinExistence type="inferred from homology"/>
<evidence type="ECO:0000256" key="8">
    <source>
        <dbReference type="ARBA" id="ARBA00023306"/>
    </source>
</evidence>
<feature type="domain" description="Enolpyruvate transferase" evidence="17">
    <location>
        <begin position="9"/>
        <end position="81"/>
    </location>
</feature>
<keyword evidence="7" id="KW-0573">Peptidoglycan synthesis</keyword>
<keyword evidence="6" id="KW-0133">Cell shape</keyword>
<dbReference type="RefSeq" id="WP_013731922.1">
    <property type="nucleotide sequence ID" value="NZ_LMWI01000001.1"/>
</dbReference>